<dbReference type="InterPro" id="IPR014721">
    <property type="entry name" value="Ribsml_uS5_D2-typ_fold_subgr"/>
</dbReference>
<evidence type="ECO:0000256" key="3">
    <source>
        <dbReference type="ARBA" id="ARBA00022670"/>
    </source>
</evidence>
<keyword evidence="3 9" id="KW-0645">Protease</keyword>
<gene>
    <name evidence="9 16" type="primary">lon</name>
    <name evidence="16" type="ORF">GCM10010420_29010</name>
</gene>
<keyword evidence="7 9" id="KW-0067">ATP-binding</keyword>
<dbReference type="RefSeq" id="WP_344631416.1">
    <property type="nucleotide sequence ID" value="NZ_BAAATJ010000012.1"/>
</dbReference>
<dbReference type="PROSITE" id="PS51786">
    <property type="entry name" value="LON_PROTEOLYTIC"/>
    <property type="match status" value="1"/>
</dbReference>
<dbReference type="PIRSF" id="PIRSF001174">
    <property type="entry name" value="Lon_proteas"/>
    <property type="match status" value="1"/>
</dbReference>
<comment type="subunit">
    <text evidence="9 10">Homohexamer. Organized in a ring with a central cavity.</text>
</comment>
<dbReference type="SMART" id="SM00382">
    <property type="entry name" value="AAA"/>
    <property type="match status" value="1"/>
</dbReference>
<evidence type="ECO:0000256" key="8">
    <source>
        <dbReference type="ARBA" id="ARBA00023016"/>
    </source>
</evidence>
<evidence type="ECO:0000256" key="2">
    <source>
        <dbReference type="ARBA" id="ARBA00022490"/>
    </source>
</evidence>
<dbReference type="InterPro" id="IPR054594">
    <property type="entry name" value="Lon_lid"/>
</dbReference>
<evidence type="ECO:0000313" key="16">
    <source>
        <dbReference type="EMBL" id="GAA2400495.1"/>
    </source>
</evidence>
<dbReference type="NCBIfam" id="TIGR00763">
    <property type="entry name" value="lon"/>
    <property type="match status" value="1"/>
</dbReference>
<evidence type="ECO:0000256" key="6">
    <source>
        <dbReference type="ARBA" id="ARBA00022825"/>
    </source>
</evidence>
<feature type="active site" evidence="9 11">
    <location>
        <position position="735"/>
    </location>
</feature>
<evidence type="ECO:0000259" key="14">
    <source>
        <dbReference type="PROSITE" id="PS51786"/>
    </source>
</evidence>
<evidence type="ECO:0000313" key="17">
    <source>
        <dbReference type="Proteomes" id="UP001500058"/>
    </source>
</evidence>
<evidence type="ECO:0000256" key="1">
    <source>
        <dbReference type="ARBA" id="ARBA00004496"/>
    </source>
</evidence>
<dbReference type="Pfam" id="PF02190">
    <property type="entry name" value="LON_substr_bdg"/>
    <property type="match status" value="1"/>
</dbReference>
<feature type="active site" evidence="9 11">
    <location>
        <position position="778"/>
    </location>
</feature>
<evidence type="ECO:0000256" key="9">
    <source>
        <dbReference type="HAMAP-Rule" id="MF_01973"/>
    </source>
</evidence>
<comment type="function">
    <text evidence="9">ATP-dependent serine protease that mediates the selective degradation of mutant and abnormal proteins as well as certain short-lived regulatory proteins. Required for cellular homeostasis and for survival from DNA damage and developmental changes induced by stress. Degrades polypeptides processively to yield small peptide fragments that are 5 to 10 amino acids long. Binds to DNA in a double-stranded, site-specific manner.</text>
</comment>
<dbReference type="Gene3D" id="2.30.130.40">
    <property type="entry name" value="LON domain-like"/>
    <property type="match status" value="1"/>
</dbReference>
<keyword evidence="5 9" id="KW-0378">Hydrolase</keyword>
<dbReference type="InterPro" id="IPR003111">
    <property type="entry name" value="Lon_prtase_N"/>
</dbReference>
<keyword evidence="2 9" id="KW-0963">Cytoplasm</keyword>
<dbReference type="Gene3D" id="1.20.5.5270">
    <property type="match status" value="1"/>
</dbReference>
<dbReference type="InterPro" id="IPR027065">
    <property type="entry name" value="Lon_Prtase"/>
</dbReference>
<dbReference type="InterPro" id="IPR027543">
    <property type="entry name" value="Lon_bac"/>
</dbReference>
<proteinExistence type="evidence at transcript level"/>
<feature type="compositionally biased region" description="Basic and acidic residues" evidence="13">
    <location>
        <begin position="59"/>
        <end position="69"/>
    </location>
</feature>
<comment type="catalytic activity">
    <reaction evidence="9 10 11">
        <text>Hydrolysis of proteins in presence of ATP.</text>
        <dbReference type="EC" id="3.4.21.53"/>
    </reaction>
</comment>
<dbReference type="SUPFAM" id="SSF52540">
    <property type="entry name" value="P-loop containing nucleoside triphosphate hydrolases"/>
    <property type="match status" value="1"/>
</dbReference>
<dbReference type="PRINTS" id="PR00830">
    <property type="entry name" value="ENDOLAPTASE"/>
</dbReference>
<dbReference type="EMBL" id="BAAATJ010000012">
    <property type="protein sequence ID" value="GAA2400495.1"/>
    <property type="molecule type" value="Genomic_DNA"/>
</dbReference>
<keyword evidence="8 9" id="KW-0346">Stress response</keyword>
<evidence type="ECO:0000256" key="10">
    <source>
        <dbReference type="PIRNR" id="PIRNR001174"/>
    </source>
</evidence>
<name>A0ABP5VF85_9ACTN</name>
<dbReference type="Pfam" id="PF05362">
    <property type="entry name" value="Lon_C"/>
    <property type="match status" value="1"/>
</dbReference>
<dbReference type="Proteomes" id="UP001500058">
    <property type="component" value="Unassembled WGS sequence"/>
</dbReference>
<keyword evidence="17" id="KW-1185">Reference proteome</keyword>
<feature type="compositionally biased region" description="Gly residues" evidence="13">
    <location>
        <begin position="48"/>
        <end position="58"/>
    </location>
</feature>
<dbReference type="HAMAP" id="MF_01973">
    <property type="entry name" value="lon_bact"/>
    <property type="match status" value="1"/>
</dbReference>
<dbReference type="InterPro" id="IPR015947">
    <property type="entry name" value="PUA-like_sf"/>
</dbReference>
<dbReference type="InterPro" id="IPR004815">
    <property type="entry name" value="Lon_bac/euk-typ"/>
</dbReference>
<dbReference type="Gene3D" id="3.30.230.10">
    <property type="match status" value="1"/>
</dbReference>
<keyword evidence="6 9" id="KW-0720">Serine protease</keyword>
<evidence type="ECO:0000256" key="4">
    <source>
        <dbReference type="ARBA" id="ARBA00022741"/>
    </source>
</evidence>
<dbReference type="SUPFAM" id="SSF54211">
    <property type="entry name" value="Ribosomal protein S5 domain 2-like"/>
    <property type="match status" value="1"/>
</dbReference>
<feature type="region of interest" description="Disordered" evidence="13">
    <location>
        <begin position="366"/>
        <end position="398"/>
    </location>
</feature>
<dbReference type="EC" id="3.4.21.53" evidence="9 10"/>
<reference evidence="17" key="1">
    <citation type="journal article" date="2019" name="Int. J. Syst. Evol. Microbiol.">
        <title>The Global Catalogue of Microorganisms (GCM) 10K type strain sequencing project: providing services to taxonomists for standard genome sequencing and annotation.</title>
        <authorList>
            <consortium name="The Broad Institute Genomics Platform"/>
            <consortium name="The Broad Institute Genome Sequencing Center for Infectious Disease"/>
            <person name="Wu L."/>
            <person name="Ma J."/>
        </authorList>
    </citation>
    <scope>NUCLEOTIDE SEQUENCE [LARGE SCALE GENOMIC DNA]</scope>
    <source>
        <strain evidence="17">JCM 6921</strain>
    </source>
</reference>
<evidence type="ECO:0000256" key="5">
    <source>
        <dbReference type="ARBA" id="ARBA00022801"/>
    </source>
</evidence>
<dbReference type="Pfam" id="PF00004">
    <property type="entry name" value="AAA"/>
    <property type="match status" value="1"/>
</dbReference>
<dbReference type="PROSITE" id="PS01046">
    <property type="entry name" value="LON_SER"/>
    <property type="match status" value="1"/>
</dbReference>
<dbReference type="InterPro" id="IPR003593">
    <property type="entry name" value="AAA+_ATPase"/>
</dbReference>
<dbReference type="InterPro" id="IPR003959">
    <property type="entry name" value="ATPase_AAA_core"/>
</dbReference>
<organism evidence="16 17">
    <name type="scientific">Streptomyces glaucosporus</name>
    <dbReference type="NCBI Taxonomy" id="284044"/>
    <lineage>
        <taxon>Bacteria</taxon>
        <taxon>Bacillati</taxon>
        <taxon>Actinomycetota</taxon>
        <taxon>Actinomycetes</taxon>
        <taxon>Kitasatosporales</taxon>
        <taxon>Streptomycetaceae</taxon>
        <taxon>Streptomyces</taxon>
    </lineage>
</organism>
<dbReference type="InterPro" id="IPR008269">
    <property type="entry name" value="Lon_proteolytic"/>
</dbReference>
<feature type="domain" description="Lon N-terminal" evidence="15">
    <location>
        <begin position="10"/>
        <end position="223"/>
    </location>
</feature>
<dbReference type="PROSITE" id="PS51787">
    <property type="entry name" value="LON_N"/>
    <property type="match status" value="1"/>
</dbReference>
<keyword evidence="4 9" id="KW-0547">Nucleotide-binding</keyword>
<evidence type="ECO:0000256" key="12">
    <source>
        <dbReference type="RuleBase" id="RU000591"/>
    </source>
</evidence>
<accession>A0ABP5VF85</accession>
<feature type="compositionally biased region" description="Gly residues" evidence="13">
    <location>
        <begin position="373"/>
        <end position="394"/>
    </location>
</feature>
<dbReference type="InterPro" id="IPR020568">
    <property type="entry name" value="Ribosomal_Su5_D2-typ_SF"/>
</dbReference>
<comment type="caution">
    <text evidence="16">The sequence shown here is derived from an EMBL/GenBank/DDBJ whole genome shotgun (WGS) entry which is preliminary data.</text>
</comment>
<dbReference type="SUPFAM" id="SSF88697">
    <property type="entry name" value="PUA domain-like"/>
    <property type="match status" value="1"/>
</dbReference>
<comment type="subcellular location">
    <subcellularLocation>
        <location evidence="1 9 10">Cytoplasm</location>
    </subcellularLocation>
</comment>
<dbReference type="Gene3D" id="3.40.50.300">
    <property type="entry name" value="P-loop containing nucleotide triphosphate hydrolases"/>
    <property type="match status" value="1"/>
</dbReference>
<evidence type="ECO:0000256" key="7">
    <source>
        <dbReference type="ARBA" id="ARBA00022840"/>
    </source>
</evidence>
<evidence type="ECO:0000256" key="11">
    <source>
        <dbReference type="PROSITE-ProRule" id="PRU01122"/>
    </source>
</evidence>
<dbReference type="SMART" id="SM00464">
    <property type="entry name" value="LON"/>
    <property type="match status" value="1"/>
</dbReference>
<dbReference type="Pfam" id="PF22667">
    <property type="entry name" value="Lon_lid"/>
    <property type="match status" value="1"/>
</dbReference>
<dbReference type="CDD" id="cd19500">
    <property type="entry name" value="RecA-like_Lon"/>
    <property type="match status" value="1"/>
</dbReference>
<dbReference type="InterPro" id="IPR008268">
    <property type="entry name" value="Peptidase_S16_AS"/>
</dbReference>
<dbReference type="Gene3D" id="1.10.8.60">
    <property type="match status" value="1"/>
</dbReference>
<feature type="domain" description="Lon proteolytic" evidence="14">
    <location>
        <begin position="645"/>
        <end position="829"/>
    </location>
</feature>
<dbReference type="InterPro" id="IPR027417">
    <property type="entry name" value="P-loop_NTPase"/>
</dbReference>
<evidence type="ECO:0000259" key="15">
    <source>
        <dbReference type="PROSITE" id="PS51787"/>
    </source>
</evidence>
<dbReference type="PANTHER" id="PTHR10046">
    <property type="entry name" value="ATP DEPENDENT LON PROTEASE FAMILY MEMBER"/>
    <property type="match status" value="1"/>
</dbReference>
<evidence type="ECO:0000256" key="13">
    <source>
        <dbReference type="SAM" id="MobiDB-lite"/>
    </source>
</evidence>
<dbReference type="Gene3D" id="1.20.58.1480">
    <property type="match status" value="1"/>
</dbReference>
<protein>
    <recommendedName>
        <fullName evidence="9 10">Lon protease</fullName>
        <ecNumber evidence="9 10">3.4.21.53</ecNumber>
    </recommendedName>
    <alternativeName>
        <fullName evidence="9">ATP-dependent protease La</fullName>
    </alternativeName>
</protein>
<sequence>MALSPTTLTLPVLPLDNEVVLPGMVVPLDLSDAEVRAAVEAAQSAAGRDGGGGENGAGRGERPEKGEKPRVLLVPRVDGTYAGIGVLGRVEQVGRLADGDPGALIRGLSRVRIGAGTTGPGAALWVEGTEIEETASGTDGRPPSPGAVAELVKEYKALATTWLRKRGAWQVVDRVQQIDDAGQLADNSGYSPFLGVEQRVKLLETVDPVERLRLATGWLRDHLAEQDVAEAIAKDVQEGVDRQQREFLLRRQLEAVRKELAELNGESGDEGDDYRARVEAAGLPGKVREAALKEVDRLERASDQSPESGWIRTWLDTVLEMPWNERTEDAYDIAGARAVLDADHAGLDEVKERIIEYLAVRKRRAERAADPAGGAGGDGGDGGAGGERPGGRRAGGAVLALVGPPGVGKTSLGESVARAMGRRFARVALGGVRDEAEIRGHRRTYVGALPGRIVRAVKEAGSMNPVVLLDEIDKVGSDFRGDPAAALLEVLDPAQNHTFRDHYLEVELDLSDVVFLATANVLEAIPQPLLDRMELVRLDGYTEDEKVVIARDHLVPRQRELAGLAADEVTVEEAALRKLAGEYTREAGVRDLERSVARVLRKIATRHELGERELPYTVGVDDLRPLIGRPHHTPESAQDSAERRTAVPGVATGLAVTGAGGDVLYVEASLADPETGGSGLTLTGQLGDVMKESAHIALSYLRSRGAELELPVGDLKERGVHLHVPAGAVPKDGPSAGITMTTALASLLSGRQVRPDVAMTGEVSLTGRVLPIGGVKQKLLAAHRAGITTVIIPRRNEPDLDDVPEEVLRTLDVKLVSDVRQVLELALTPAGTELPVAA</sequence>
<feature type="binding site" evidence="9">
    <location>
        <begin position="403"/>
        <end position="410"/>
    </location>
    <ligand>
        <name>ATP</name>
        <dbReference type="ChEBI" id="CHEBI:30616"/>
    </ligand>
</feature>
<feature type="region of interest" description="Disordered" evidence="13">
    <location>
        <begin position="41"/>
        <end position="69"/>
    </location>
</feature>
<dbReference type="InterPro" id="IPR046336">
    <property type="entry name" value="Lon_prtase_N_sf"/>
</dbReference>
<comment type="induction">
    <text evidence="9">By heat shock.</text>
</comment>
<comment type="similarity">
    <text evidence="9 10 11 12">Belongs to the peptidase S16 family.</text>
</comment>